<name>A0A443SBA7_9ACAR</name>
<dbReference type="InterPro" id="IPR032675">
    <property type="entry name" value="LRR_dom_sf"/>
</dbReference>
<dbReference type="SUPFAM" id="SSF52047">
    <property type="entry name" value="RNI-like"/>
    <property type="match status" value="1"/>
</dbReference>
<reference evidence="2 3" key="1">
    <citation type="journal article" date="2018" name="Gigascience">
        <title>Genomes of trombidid mites reveal novel predicted allergens and laterally-transferred genes associated with secondary metabolism.</title>
        <authorList>
            <person name="Dong X."/>
            <person name="Chaisiri K."/>
            <person name="Xia D."/>
            <person name="Armstrong S.D."/>
            <person name="Fang Y."/>
            <person name="Donnelly M.J."/>
            <person name="Kadowaki T."/>
            <person name="McGarry J.W."/>
            <person name="Darby A.C."/>
            <person name="Makepeace B.L."/>
        </authorList>
    </citation>
    <scope>NUCLEOTIDE SEQUENCE [LARGE SCALE GENOMIC DNA]</scope>
    <source>
        <strain evidence="2">UoL-UT</strain>
    </source>
</reference>
<dbReference type="InterPro" id="IPR036047">
    <property type="entry name" value="F-box-like_dom_sf"/>
</dbReference>
<dbReference type="CDD" id="cd09917">
    <property type="entry name" value="F-box_SF"/>
    <property type="match status" value="1"/>
</dbReference>
<dbReference type="InterPro" id="IPR001810">
    <property type="entry name" value="F-box_dom"/>
</dbReference>
<protein>
    <recommendedName>
        <fullName evidence="1">F-box domain-containing protein</fullName>
    </recommendedName>
</protein>
<proteinExistence type="predicted"/>
<dbReference type="EMBL" id="NCKV01004352">
    <property type="protein sequence ID" value="RWS24828.1"/>
    <property type="molecule type" value="Genomic_DNA"/>
</dbReference>
<dbReference type="Gene3D" id="3.80.10.10">
    <property type="entry name" value="Ribonuclease Inhibitor"/>
    <property type="match status" value="1"/>
</dbReference>
<dbReference type="SMART" id="SM00256">
    <property type="entry name" value="FBOX"/>
    <property type="match status" value="1"/>
</dbReference>
<feature type="domain" description="F-box" evidence="1">
    <location>
        <begin position="64"/>
        <end position="110"/>
    </location>
</feature>
<evidence type="ECO:0000259" key="1">
    <source>
        <dbReference type="PROSITE" id="PS50181"/>
    </source>
</evidence>
<organism evidence="2 3">
    <name type="scientific">Leptotrombidium deliense</name>
    <dbReference type="NCBI Taxonomy" id="299467"/>
    <lineage>
        <taxon>Eukaryota</taxon>
        <taxon>Metazoa</taxon>
        <taxon>Ecdysozoa</taxon>
        <taxon>Arthropoda</taxon>
        <taxon>Chelicerata</taxon>
        <taxon>Arachnida</taxon>
        <taxon>Acari</taxon>
        <taxon>Acariformes</taxon>
        <taxon>Trombidiformes</taxon>
        <taxon>Prostigmata</taxon>
        <taxon>Anystina</taxon>
        <taxon>Parasitengona</taxon>
        <taxon>Trombiculoidea</taxon>
        <taxon>Trombiculidae</taxon>
        <taxon>Leptotrombidium</taxon>
    </lineage>
</organism>
<gene>
    <name evidence="2" type="ORF">B4U80_13846</name>
</gene>
<evidence type="ECO:0000313" key="2">
    <source>
        <dbReference type="EMBL" id="RWS24828.1"/>
    </source>
</evidence>
<dbReference type="SUPFAM" id="SSF81383">
    <property type="entry name" value="F-box domain"/>
    <property type="match status" value="1"/>
</dbReference>
<dbReference type="VEuPathDB" id="VectorBase:LDEU007212"/>
<evidence type="ECO:0000313" key="3">
    <source>
        <dbReference type="Proteomes" id="UP000288716"/>
    </source>
</evidence>
<dbReference type="Gene3D" id="1.20.1280.50">
    <property type="match status" value="1"/>
</dbReference>
<dbReference type="AlphaFoldDB" id="A0A443SBA7"/>
<dbReference type="Proteomes" id="UP000288716">
    <property type="component" value="Unassembled WGS sequence"/>
</dbReference>
<dbReference type="PROSITE" id="PS50181">
    <property type="entry name" value="FBOX"/>
    <property type="match status" value="1"/>
</dbReference>
<dbReference type="OrthoDB" id="27842at2759"/>
<dbReference type="STRING" id="299467.A0A443SBA7"/>
<sequence length="290" mass="33473">MSKTTRINKKTNSTNSIGRNEGNVLRLLCYKKWRIRVGASQTIYSMDDNIVDQRLNSNPLFHNLVSINHLPDEVMLNVFQRFCGGDLLNCSLVCKRWLSITGSEQLLDKIVFTVKCSKDKLDDACCDRAYITAIECLKQSERFCPNLSILRLNDTYHYYTNKSNRIYEERDSKLCFQTLKGLHTMDLSGSRSFGLSDYFFVNIVGKCENLRSLDVSGCKIVFCSGIIRRYYFMSKDHWSRPTDYGFTFPVTAINKQSLMDLFSIDALCKLNHLILEKCKYVAAQELEEII</sequence>
<comment type="caution">
    <text evidence="2">The sequence shown here is derived from an EMBL/GenBank/DDBJ whole genome shotgun (WGS) entry which is preliminary data.</text>
</comment>
<keyword evidence="3" id="KW-1185">Reference proteome</keyword>
<dbReference type="Pfam" id="PF12937">
    <property type="entry name" value="F-box-like"/>
    <property type="match status" value="1"/>
</dbReference>
<accession>A0A443SBA7</accession>